<dbReference type="AlphaFoldDB" id="A0A9P6M851"/>
<comment type="caution">
    <text evidence="1">The sequence shown here is derived from an EMBL/GenBank/DDBJ whole genome shotgun (WGS) entry which is preliminary data.</text>
</comment>
<evidence type="ECO:0000313" key="2">
    <source>
        <dbReference type="Proteomes" id="UP000749646"/>
    </source>
</evidence>
<gene>
    <name evidence="1" type="ORF">BGZ65_007962</name>
</gene>
<reference evidence="1" key="1">
    <citation type="journal article" date="2020" name="Fungal Divers.">
        <title>Resolving the Mortierellaceae phylogeny through synthesis of multi-gene phylogenetics and phylogenomics.</title>
        <authorList>
            <person name="Vandepol N."/>
            <person name="Liber J."/>
            <person name="Desiro A."/>
            <person name="Na H."/>
            <person name="Kennedy M."/>
            <person name="Barry K."/>
            <person name="Grigoriev I.V."/>
            <person name="Miller A.N."/>
            <person name="O'Donnell K."/>
            <person name="Stajich J.E."/>
            <person name="Bonito G."/>
        </authorList>
    </citation>
    <scope>NUCLEOTIDE SEQUENCE</scope>
    <source>
        <strain evidence="1">MES-2147</strain>
    </source>
</reference>
<protein>
    <submittedName>
        <fullName evidence="1">Uncharacterized protein</fullName>
    </submittedName>
</protein>
<keyword evidence="2" id="KW-1185">Reference proteome</keyword>
<name>A0A9P6M851_9FUNG</name>
<feature type="non-terminal residue" evidence="1">
    <location>
        <position position="52"/>
    </location>
</feature>
<dbReference type="Proteomes" id="UP000749646">
    <property type="component" value="Unassembled WGS sequence"/>
</dbReference>
<evidence type="ECO:0000313" key="1">
    <source>
        <dbReference type="EMBL" id="KAF9976113.1"/>
    </source>
</evidence>
<accession>A0A9P6M851</accession>
<sequence>MSLEDSSASTLEVRDVTVPGHEEGFAASPAAIAAARRKSISITLPRKLLVTG</sequence>
<proteinExistence type="predicted"/>
<dbReference type="EMBL" id="JAAAHW010004285">
    <property type="protein sequence ID" value="KAF9976113.1"/>
    <property type="molecule type" value="Genomic_DNA"/>
</dbReference>
<organism evidence="1 2">
    <name type="scientific">Modicella reniformis</name>
    <dbReference type="NCBI Taxonomy" id="1440133"/>
    <lineage>
        <taxon>Eukaryota</taxon>
        <taxon>Fungi</taxon>
        <taxon>Fungi incertae sedis</taxon>
        <taxon>Mucoromycota</taxon>
        <taxon>Mortierellomycotina</taxon>
        <taxon>Mortierellomycetes</taxon>
        <taxon>Mortierellales</taxon>
        <taxon>Mortierellaceae</taxon>
        <taxon>Modicella</taxon>
    </lineage>
</organism>